<dbReference type="InterPro" id="IPR039430">
    <property type="entry name" value="Thymidylate_kin-like_dom"/>
</dbReference>
<accession>A0A316A5Y5</accession>
<dbReference type="CDD" id="cd06173">
    <property type="entry name" value="MFS_MefA_like"/>
    <property type="match status" value="1"/>
</dbReference>
<evidence type="ECO:0000313" key="21">
    <source>
        <dbReference type="EMBL" id="PWJ53326.1"/>
    </source>
</evidence>
<dbReference type="CDD" id="cd01672">
    <property type="entry name" value="TMPK"/>
    <property type="match status" value="1"/>
</dbReference>
<evidence type="ECO:0000256" key="14">
    <source>
        <dbReference type="ARBA" id="ARBA00023136"/>
    </source>
</evidence>
<sequence length="741" mass="77773">MDAQGGVGDRGYIDPVTSAAVPGGAAASSGPSQTAPDEHGVRAVLRIRSFRQLWWCLGLSSLGDWLGLLATTALAVSLSGGARDAYAAANLAVAGVLVLRLAPAVIFGPLAGVVADRWDRKTTMVVGDVLRGVLFASIPVVGELWWLLVATVLIEVVGLFWTPAKDASVPNIVPRPSLEAANQLTLVVTYGTAPVAALLFSALSLFNPVLPALLDGVALALYLNAATYLVAALVVARLELPKRRAGESGTTPVPEGVGRSILEGWRYVWATPLVRGLVVGMLGAFAAGGFVIGVARTFVEDLGAGDPGYGVLFAAVFTGLALGMWSGPRVLAALPRWRLFALSLVAAGVVLFPLALVPNIVIVAALSVAVGACGGIAWVTGYTLLGLEVADEVRGRTFAFVQSSARIVLVGVLALAPALAALFGTHRIQVTETAGVTYNGAALTLLVAAVLATVIGLAAYRTLDDGHSGPLREDLVRAWRLRFTARPEPQRKGPGFFVSFEGGDGSGKSTQARLLADWLRELGHEVVLTREPGATELGASIRHLLLHGGHVSPRAEALLYAADRAHHVAEVVRPALARGAVVITDRYLDSSVAYQGAGRDLEGDEVASLSLWGTEDLLPDATVLLDLPPAAARARLGRALDRLEREPEEFHAAVRERFRQLARRNRRRFVVVDADALPEVVAEQVRERLKPLLPPAPPSSSQPAPPSSQPSSQSSSQPVAPPAERSSSGDVDPADAWDAGR</sequence>
<evidence type="ECO:0000256" key="8">
    <source>
        <dbReference type="ARBA" id="ARBA00022692"/>
    </source>
</evidence>
<feature type="domain" description="Thymidylate kinase-like" evidence="20">
    <location>
        <begin position="500"/>
        <end position="684"/>
    </location>
</feature>
<dbReference type="Gene3D" id="3.40.50.300">
    <property type="entry name" value="P-loop containing nucleotide triphosphate hydrolases"/>
    <property type="match status" value="1"/>
</dbReference>
<evidence type="ECO:0000256" key="10">
    <source>
        <dbReference type="ARBA" id="ARBA00022741"/>
    </source>
</evidence>
<feature type="transmembrane region" description="Helical" evidence="19">
    <location>
        <begin position="53"/>
        <end position="76"/>
    </location>
</feature>
<dbReference type="GO" id="GO:0006233">
    <property type="term" value="P:dTDP biosynthetic process"/>
    <property type="evidence" value="ECO:0007669"/>
    <property type="project" value="InterPro"/>
</dbReference>
<keyword evidence="13 19" id="KW-1133">Transmembrane helix</keyword>
<evidence type="ECO:0000256" key="18">
    <source>
        <dbReference type="SAM" id="MobiDB-lite"/>
    </source>
</evidence>
<evidence type="ECO:0000256" key="15">
    <source>
        <dbReference type="ARBA" id="ARBA00048743"/>
    </source>
</evidence>
<feature type="transmembrane region" description="Helical" evidence="19">
    <location>
        <begin position="88"/>
        <end position="110"/>
    </location>
</feature>
<feature type="transmembrane region" description="Helical" evidence="19">
    <location>
        <begin position="362"/>
        <end position="385"/>
    </location>
</feature>
<keyword evidence="22" id="KW-1185">Reference proteome</keyword>
<dbReference type="SUPFAM" id="SSF52540">
    <property type="entry name" value="P-loop containing nucleoside triphosphate hydrolases"/>
    <property type="match status" value="1"/>
</dbReference>
<dbReference type="Proteomes" id="UP000245469">
    <property type="component" value="Unassembled WGS sequence"/>
</dbReference>
<keyword evidence="11 17" id="KW-0418">Kinase</keyword>
<dbReference type="InterPro" id="IPR036259">
    <property type="entry name" value="MFS_trans_sf"/>
</dbReference>
<dbReference type="GO" id="GO:0004798">
    <property type="term" value="F:dTMP kinase activity"/>
    <property type="evidence" value="ECO:0007669"/>
    <property type="project" value="UniProtKB-UniRule"/>
</dbReference>
<dbReference type="FunFam" id="3.40.50.300:FF:000225">
    <property type="entry name" value="Thymidylate kinase"/>
    <property type="match status" value="1"/>
</dbReference>
<feature type="transmembrane region" description="Helical" evidence="19">
    <location>
        <begin position="212"/>
        <end position="236"/>
    </location>
</feature>
<evidence type="ECO:0000256" key="6">
    <source>
        <dbReference type="ARBA" id="ARBA00022475"/>
    </source>
</evidence>
<evidence type="ECO:0000313" key="22">
    <source>
        <dbReference type="Proteomes" id="UP000245469"/>
    </source>
</evidence>
<evidence type="ECO:0000256" key="7">
    <source>
        <dbReference type="ARBA" id="ARBA00022679"/>
    </source>
</evidence>
<dbReference type="InterPro" id="IPR018095">
    <property type="entry name" value="Thymidylate_kin_CS"/>
</dbReference>
<feature type="transmembrane region" description="Helical" evidence="19">
    <location>
        <begin position="405"/>
        <end position="424"/>
    </location>
</feature>
<dbReference type="GO" id="GO:0006235">
    <property type="term" value="P:dTTP biosynthetic process"/>
    <property type="evidence" value="ECO:0007669"/>
    <property type="project" value="UniProtKB-UniRule"/>
</dbReference>
<keyword evidence="14 19" id="KW-0472">Membrane</keyword>
<dbReference type="InterPro" id="IPR010290">
    <property type="entry name" value="TM_effector"/>
</dbReference>
<reference evidence="21 22" key="1">
    <citation type="submission" date="2018-03" db="EMBL/GenBank/DDBJ databases">
        <title>Genomic Encyclopedia of Archaeal and Bacterial Type Strains, Phase II (KMG-II): from individual species to whole genera.</title>
        <authorList>
            <person name="Goeker M."/>
        </authorList>
    </citation>
    <scope>NUCLEOTIDE SEQUENCE [LARGE SCALE GENOMIC DNA]</scope>
    <source>
        <strain evidence="21 22">DSM 44889</strain>
    </source>
</reference>
<dbReference type="SUPFAM" id="SSF103473">
    <property type="entry name" value="MFS general substrate transporter"/>
    <property type="match status" value="1"/>
</dbReference>
<dbReference type="EC" id="2.7.4.9" evidence="3 17"/>
<comment type="similarity">
    <text evidence="2 17">Belongs to the thymidylate kinase family.</text>
</comment>
<evidence type="ECO:0000256" key="12">
    <source>
        <dbReference type="ARBA" id="ARBA00022840"/>
    </source>
</evidence>
<evidence type="ECO:0000256" key="9">
    <source>
        <dbReference type="ARBA" id="ARBA00022727"/>
    </source>
</evidence>
<dbReference type="NCBIfam" id="TIGR00041">
    <property type="entry name" value="DTMP_kinase"/>
    <property type="match status" value="1"/>
</dbReference>
<protein>
    <recommendedName>
        <fullName evidence="4 17">Thymidylate kinase</fullName>
        <ecNumber evidence="3 17">2.7.4.9</ecNumber>
    </recommendedName>
    <alternativeName>
        <fullName evidence="17">dTMP kinase</fullName>
    </alternativeName>
</protein>
<dbReference type="PROSITE" id="PS01331">
    <property type="entry name" value="THYMIDYLATE_KINASE"/>
    <property type="match status" value="1"/>
</dbReference>
<dbReference type="Pfam" id="PF05977">
    <property type="entry name" value="MFS_3"/>
    <property type="match status" value="1"/>
</dbReference>
<keyword evidence="8 19" id="KW-0812">Transmembrane</keyword>
<gene>
    <name evidence="17" type="primary">tmk</name>
    <name evidence="21" type="ORF">BXY45_11385</name>
</gene>
<keyword evidence="6" id="KW-1003">Cell membrane</keyword>
<evidence type="ECO:0000256" key="4">
    <source>
        <dbReference type="ARBA" id="ARBA00017144"/>
    </source>
</evidence>
<keyword evidence="9 17" id="KW-0545">Nucleotide biosynthesis</keyword>
<dbReference type="Pfam" id="PF02223">
    <property type="entry name" value="Thymidylate_kin"/>
    <property type="match status" value="1"/>
</dbReference>
<evidence type="ECO:0000256" key="2">
    <source>
        <dbReference type="ARBA" id="ARBA00009776"/>
    </source>
</evidence>
<feature type="transmembrane region" description="Helical" evidence="19">
    <location>
        <begin position="436"/>
        <end position="460"/>
    </location>
</feature>
<comment type="caution">
    <text evidence="21">The sequence shown here is derived from an EMBL/GenBank/DDBJ whole genome shotgun (WGS) entry which is preliminary data.</text>
</comment>
<comment type="subcellular location">
    <subcellularLocation>
        <location evidence="1">Cell membrane</location>
        <topology evidence="1">Multi-pass membrane protein</topology>
    </subcellularLocation>
</comment>
<evidence type="ECO:0000256" key="16">
    <source>
        <dbReference type="ARBA" id="ARBA00057735"/>
    </source>
</evidence>
<dbReference type="GO" id="GO:0005524">
    <property type="term" value="F:ATP binding"/>
    <property type="evidence" value="ECO:0007669"/>
    <property type="project" value="UniProtKB-UniRule"/>
</dbReference>
<dbReference type="HAMAP" id="MF_00165">
    <property type="entry name" value="Thymidylate_kinase"/>
    <property type="match status" value="1"/>
</dbReference>
<comment type="function">
    <text evidence="16 17">Phosphorylation of dTMP to form dTDP in both de novo and salvage pathways of dTTP synthesis.</text>
</comment>
<evidence type="ECO:0000256" key="19">
    <source>
        <dbReference type="SAM" id="Phobius"/>
    </source>
</evidence>
<evidence type="ECO:0000256" key="11">
    <source>
        <dbReference type="ARBA" id="ARBA00022777"/>
    </source>
</evidence>
<feature type="compositionally biased region" description="Pro residues" evidence="18">
    <location>
        <begin position="692"/>
        <end position="708"/>
    </location>
</feature>
<name>A0A316A5Y5_9ACTN</name>
<proteinExistence type="inferred from homology"/>
<dbReference type="InterPro" id="IPR018094">
    <property type="entry name" value="Thymidylate_kinase"/>
</dbReference>
<dbReference type="Gene3D" id="1.20.1250.20">
    <property type="entry name" value="MFS general substrate transporter like domains"/>
    <property type="match status" value="1"/>
</dbReference>
<feature type="region of interest" description="Disordered" evidence="18">
    <location>
        <begin position="689"/>
        <end position="741"/>
    </location>
</feature>
<dbReference type="EMBL" id="QGDQ01000013">
    <property type="protein sequence ID" value="PWJ53326.1"/>
    <property type="molecule type" value="Genomic_DNA"/>
</dbReference>
<feature type="compositionally biased region" description="Low complexity" evidence="18">
    <location>
        <begin position="709"/>
        <end position="718"/>
    </location>
</feature>
<keyword evidence="7 17" id="KW-0808">Transferase</keyword>
<feature type="transmembrane region" description="Helical" evidence="19">
    <location>
        <begin position="273"/>
        <end position="295"/>
    </location>
</feature>
<evidence type="ECO:0000256" key="1">
    <source>
        <dbReference type="ARBA" id="ARBA00004651"/>
    </source>
</evidence>
<keyword evidence="5" id="KW-0813">Transport</keyword>
<organism evidence="21 22">
    <name type="scientific">Quadrisphaera granulorum</name>
    <dbReference type="NCBI Taxonomy" id="317664"/>
    <lineage>
        <taxon>Bacteria</taxon>
        <taxon>Bacillati</taxon>
        <taxon>Actinomycetota</taxon>
        <taxon>Actinomycetes</taxon>
        <taxon>Kineosporiales</taxon>
        <taxon>Kineosporiaceae</taxon>
        <taxon>Quadrisphaera</taxon>
    </lineage>
</organism>
<dbReference type="PANTHER" id="PTHR43266:SF2">
    <property type="entry name" value="MAJOR FACILITATOR SUPERFAMILY (MFS) PROFILE DOMAIN-CONTAINING PROTEIN"/>
    <property type="match status" value="1"/>
</dbReference>
<dbReference type="PANTHER" id="PTHR43266">
    <property type="entry name" value="MACROLIDE-EFFLUX PROTEIN"/>
    <property type="match status" value="1"/>
</dbReference>
<dbReference type="InterPro" id="IPR027417">
    <property type="entry name" value="P-loop_NTPase"/>
</dbReference>
<evidence type="ECO:0000256" key="17">
    <source>
        <dbReference type="HAMAP-Rule" id="MF_00165"/>
    </source>
</evidence>
<dbReference type="AlphaFoldDB" id="A0A316A5Y5"/>
<feature type="transmembrane region" description="Helical" evidence="19">
    <location>
        <begin position="337"/>
        <end position="356"/>
    </location>
</feature>
<dbReference type="GO" id="GO:0005886">
    <property type="term" value="C:plasma membrane"/>
    <property type="evidence" value="ECO:0007669"/>
    <property type="project" value="UniProtKB-SubCell"/>
</dbReference>
<feature type="transmembrane region" description="Helical" evidence="19">
    <location>
        <begin position="184"/>
        <end position="206"/>
    </location>
</feature>
<evidence type="ECO:0000259" key="20">
    <source>
        <dbReference type="Pfam" id="PF02223"/>
    </source>
</evidence>
<evidence type="ECO:0000256" key="3">
    <source>
        <dbReference type="ARBA" id="ARBA00012980"/>
    </source>
</evidence>
<keyword evidence="12 17" id="KW-0067">ATP-binding</keyword>
<feature type="binding site" evidence="17">
    <location>
        <begin position="502"/>
        <end position="509"/>
    </location>
    <ligand>
        <name>ATP</name>
        <dbReference type="ChEBI" id="CHEBI:30616"/>
    </ligand>
</feature>
<feature type="transmembrane region" description="Helical" evidence="19">
    <location>
        <begin position="307"/>
        <end position="325"/>
    </location>
</feature>
<keyword evidence="10 17" id="KW-0547">Nucleotide-binding</keyword>
<comment type="catalytic activity">
    <reaction evidence="15 17">
        <text>dTMP + ATP = dTDP + ADP</text>
        <dbReference type="Rhea" id="RHEA:13517"/>
        <dbReference type="ChEBI" id="CHEBI:30616"/>
        <dbReference type="ChEBI" id="CHEBI:58369"/>
        <dbReference type="ChEBI" id="CHEBI:63528"/>
        <dbReference type="ChEBI" id="CHEBI:456216"/>
        <dbReference type="EC" id="2.7.4.9"/>
    </reaction>
</comment>
<evidence type="ECO:0000256" key="13">
    <source>
        <dbReference type="ARBA" id="ARBA00022989"/>
    </source>
</evidence>
<evidence type="ECO:0000256" key="5">
    <source>
        <dbReference type="ARBA" id="ARBA00022448"/>
    </source>
</evidence>